<keyword evidence="5" id="KW-0233">DNA recombination</keyword>
<proteinExistence type="inferred from homology"/>
<gene>
    <name evidence="9" type="ORF">SAMN04487926_105268</name>
</gene>
<evidence type="ECO:0000256" key="7">
    <source>
        <dbReference type="PROSITE-ProRule" id="PRU10137"/>
    </source>
</evidence>
<dbReference type="InterPro" id="IPR006118">
    <property type="entry name" value="Recombinase_CS"/>
</dbReference>
<dbReference type="PANTHER" id="PTHR30461:SF2">
    <property type="entry name" value="SERINE RECOMBINASE PINE-RELATED"/>
    <property type="match status" value="1"/>
</dbReference>
<dbReference type="InterPro" id="IPR050639">
    <property type="entry name" value="SSR_resolvase"/>
</dbReference>
<keyword evidence="4" id="KW-0238">DNA-binding</keyword>
<dbReference type="Proteomes" id="UP000198900">
    <property type="component" value="Unassembled WGS sequence"/>
</dbReference>
<protein>
    <submittedName>
        <fullName evidence="9">Site-specific DNA recombinase</fullName>
    </submittedName>
</protein>
<keyword evidence="10" id="KW-1185">Reference proteome</keyword>
<accession>A0A7Z7B4G2</accession>
<feature type="active site" description="O-(5'-phospho-DNA)-serine intermediate" evidence="6 7">
    <location>
        <position position="47"/>
    </location>
</feature>
<dbReference type="PANTHER" id="PTHR30461">
    <property type="entry name" value="DNA-INVERTASE FROM LAMBDOID PROPHAGE"/>
    <property type="match status" value="1"/>
</dbReference>
<evidence type="ECO:0000259" key="8">
    <source>
        <dbReference type="PROSITE" id="PS51736"/>
    </source>
</evidence>
<dbReference type="FunFam" id="3.40.50.1390:FF:000001">
    <property type="entry name" value="DNA recombinase"/>
    <property type="match status" value="1"/>
</dbReference>
<evidence type="ECO:0000313" key="9">
    <source>
        <dbReference type="EMBL" id="SDH55266.1"/>
    </source>
</evidence>
<organism evidence="9 10">
    <name type="scientific">Paraburkholderia steynii</name>
    <dbReference type="NCBI Taxonomy" id="1245441"/>
    <lineage>
        <taxon>Bacteria</taxon>
        <taxon>Pseudomonadati</taxon>
        <taxon>Pseudomonadota</taxon>
        <taxon>Betaproteobacteria</taxon>
        <taxon>Burkholderiales</taxon>
        <taxon>Burkholderiaceae</taxon>
        <taxon>Paraburkholderia</taxon>
    </lineage>
</organism>
<evidence type="ECO:0000256" key="1">
    <source>
        <dbReference type="ARBA" id="ARBA00009913"/>
    </source>
</evidence>
<evidence type="ECO:0000256" key="2">
    <source>
        <dbReference type="ARBA" id="ARBA00022908"/>
    </source>
</evidence>
<dbReference type="GO" id="GO:0000150">
    <property type="term" value="F:DNA strand exchange activity"/>
    <property type="evidence" value="ECO:0007669"/>
    <property type="project" value="UniProtKB-KW"/>
</dbReference>
<dbReference type="GO" id="GO:0015074">
    <property type="term" value="P:DNA integration"/>
    <property type="evidence" value="ECO:0007669"/>
    <property type="project" value="UniProtKB-KW"/>
</dbReference>
<evidence type="ECO:0000256" key="5">
    <source>
        <dbReference type="ARBA" id="ARBA00023172"/>
    </source>
</evidence>
<feature type="domain" description="Resolvase/invertase-type recombinase catalytic" evidence="8">
    <location>
        <begin position="39"/>
        <end position="173"/>
    </location>
</feature>
<dbReference type="InterPro" id="IPR036162">
    <property type="entry name" value="Resolvase-like_N_sf"/>
</dbReference>
<name>A0A7Z7B4G2_9BURK</name>
<dbReference type="SUPFAM" id="SSF53041">
    <property type="entry name" value="Resolvase-like"/>
    <property type="match status" value="1"/>
</dbReference>
<keyword evidence="2" id="KW-0229">DNA integration</keyword>
<dbReference type="CDD" id="cd03768">
    <property type="entry name" value="SR_ResInv"/>
    <property type="match status" value="1"/>
</dbReference>
<dbReference type="PROSITE" id="PS00397">
    <property type="entry name" value="RECOMBINASES_1"/>
    <property type="match status" value="1"/>
</dbReference>
<dbReference type="GO" id="GO:0003677">
    <property type="term" value="F:DNA binding"/>
    <property type="evidence" value="ECO:0007669"/>
    <property type="project" value="UniProtKB-KW"/>
</dbReference>
<reference evidence="9" key="1">
    <citation type="submission" date="2016-10" db="EMBL/GenBank/DDBJ databases">
        <authorList>
            <person name="Varghese N."/>
            <person name="Submissions S."/>
        </authorList>
    </citation>
    <scope>NUCLEOTIDE SEQUENCE [LARGE SCALE GENOMIC DNA]</scope>
    <source>
        <strain evidence="9">YR281</strain>
    </source>
</reference>
<evidence type="ECO:0000256" key="6">
    <source>
        <dbReference type="PIRSR" id="PIRSR606118-50"/>
    </source>
</evidence>
<dbReference type="PROSITE" id="PS51736">
    <property type="entry name" value="RECOMBINASES_3"/>
    <property type="match status" value="1"/>
</dbReference>
<dbReference type="Gene3D" id="3.40.50.1390">
    <property type="entry name" value="Resolvase, N-terminal catalytic domain"/>
    <property type="match status" value="1"/>
</dbReference>
<comment type="caution">
    <text evidence="9">The sequence shown here is derived from an EMBL/GenBank/DDBJ whole genome shotgun (WGS) entry which is preliminary data.</text>
</comment>
<evidence type="ECO:0000256" key="4">
    <source>
        <dbReference type="ARBA" id="ARBA00023125"/>
    </source>
</evidence>
<dbReference type="EMBL" id="FNDI01000005">
    <property type="protein sequence ID" value="SDH55266.1"/>
    <property type="molecule type" value="Genomic_DNA"/>
</dbReference>
<keyword evidence="3" id="KW-0230">DNA invertase</keyword>
<dbReference type="AlphaFoldDB" id="A0A7Z7B4G2"/>
<comment type="similarity">
    <text evidence="1">Belongs to the site-specific recombinase resolvase family.</text>
</comment>
<dbReference type="Pfam" id="PF00239">
    <property type="entry name" value="Resolvase"/>
    <property type="match status" value="1"/>
</dbReference>
<evidence type="ECO:0000313" key="10">
    <source>
        <dbReference type="Proteomes" id="UP000198900"/>
    </source>
</evidence>
<sequence length="231" mass="26112">MDCCADKREPLCQRTTDIFLRGMRIRMRQNDVLKEGTMMKIGYARVSTEEQNLDLQVSALTAAGCERLFHDHGVSGATFRRPGLDDTLTQLCRDDTLVVWRLDRLGRSLMKLVELIESLDKRGVRFQSLTEAIDTTSGSGMFIFHMMAALAQFERTLISERTRCGMKVARDRGRKVGRQAAMTPVQCAQALLLSDTLPVAELAEKFKVHPRTIQRVLRNARTPSQHASQDD</sequence>
<evidence type="ECO:0000256" key="3">
    <source>
        <dbReference type="ARBA" id="ARBA00023100"/>
    </source>
</evidence>
<dbReference type="SMART" id="SM00857">
    <property type="entry name" value="Resolvase"/>
    <property type="match status" value="1"/>
</dbReference>
<dbReference type="InterPro" id="IPR006119">
    <property type="entry name" value="Resolv_N"/>
</dbReference>